<dbReference type="AlphaFoldDB" id="A0A9D1CFF2"/>
<dbReference type="SFLD" id="SFLDS00029">
    <property type="entry name" value="Radical_SAM"/>
    <property type="match status" value="1"/>
</dbReference>
<evidence type="ECO:0000256" key="10">
    <source>
        <dbReference type="ARBA" id="ARBA00023004"/>
    </source>
</evidence>
<keyword evidence="9 15" id="KW-0560">Oxidoreductase</keyword>
<dbReference type="SUPFAM" id="SSF102114">
    <property type="entry name" value="Radical SAM enzymes"/>
    <property type="match status" value="1"/>
</dbReference>
<feature type="binding site" evidence="16">
    <location>
        <position position="112"/>
    </location>
    <ligand>
        <name>S-adenosyl-L-methionine</name>
        <dbReference type="ChEBI" id="CHEBI:59789"/>
        <label>1</label>
    </ligand>
</feature>
<comment type="cofactor">
    <cofactor evidence="15 17">
        <name>[4Fe-4S] cluster</name>
        <dbReference type="ChEBI" id="CHEBI:49883"/>
    </cofactor>
    <text evidence="15 17">Binds 1 [4Fe-4S] cluster. The cluster is coordinated with 3 cysteines and an exchangeable S-adenosyl-L-methionine.</text>
</comment>
<dbReference type="CDD" id="cd01335">
    <property type="entry name" value="Radical_SAM"/>
    <property type="match status" value="1"/>
</dbReference>
<feature type="binding site" evidence="16">
    <location>
        <position position="209"/>
    </location>
    <ligand>
        <name>S-adenosyl-L-methionine</name>
        <dbReference type="ChEBI" id="CHEBI:59789"/>
        <label>2</label>
    </ligand>
</feature>
<dbReference type="SFLD" id="SFLDG01065">
    <property type="entry name" value="anaerobic_coproporphyrinogen-I"/>
    <property type="match status" value="1"/>
</dbReference>
<dbReference type="GO" id="GO:0004109">
    <property type="term" value="F:coproporphyrinogen oxidase activity"/>
    <property type="evidence" value="ECO:0007669"/>
    <property type="project" value="InterPro"/>
</dbReference>
<reference evidence="19" key="1">
    <citation type="journal article" date="2020" name="ISME J.">
        <title>Gammaproteobacteria mediating utilization of methyl-, sulfur- and petroleum organic compounds in deep ocean hydrothermal plumes.</title>
        <authorList>
            <person name="Zhou Z."/>
            <person name="Liu Y."/>
            <person name="Pan J."/>
            <person name="Cron B.R."/>
            <person name="Toner B.M."/>
            <person name="Anantharaman K."/>
            <person name="Breier J.A."/>
            <person name="Dick G.J."/>
            <person name="Li M."/>
        </authorList>
    </citation>
    <scope>NUCLEOTIDE SEQUENCE</scope>
    <source>
        <strain evidence="19">SZUA-1501</strain>
    </source>
</reference>
<keyword evidence="6 15" id="KW-0963">Cytoplasm</keyword>
<dbReference type="InterPro" id="IPR007197">
    <property type="entry name" value="rSAM"/>
</dbReference>
<gene>
    <name evidence="19" type="primary">hemN</name>
    <name evidence="19" type="ORF">EYH37_01745</name>
</gene>
<keyword evidence="10 15" id="KW-0408">Iron</keyword>
<feature type="binding site" evidence="17">
    <location>
        <position position="61"/>
    </location>
    <ligand>
        <name>[4Fe-4S] cluster</name>
        <dbReference type="ChEBI" id="CHEBI:49883"/>
        <note>4Fe-4S-S-AdoMet</note>
    </ligand>
</feature>
<comment type="subcellular location">
    <subcellularLocation>
        <location evidence="1 15">Cytoplasm</location>
    </subcellularLocation>
</comment>
<evidence type="ECO:0000256" key="15">
    <source>
        <dbReference type="PIRNR" id="PIRNR000167"/>
    </source>
</evidence>
<dbReference type="PIRSF" id="PIRSF000167">
    <property type="entry name" value="HemN"/>
    <property type="match status" value="1"/>
</dbReference>
<dbReference type="InterPro" id="IPR023404">
    <property type="entry name" value="rSAM_horseshoe"/>
</dbReference>
<comment type="pathway">
    <text evidence="2 15">Porphyrin-containing compound metabolism; protoporphyrin-IX biosynthesis; protoporphyrinogen-IX from coproporphyrinogen-III (AdoMet route): step 1/1.</text>
</comment>
<evidence type="ECO:0000256" key="14">
    <source>
        <dbReference type="ARBA" id="ARBA00048321"/>
    </source>
</evidence>
<dbReference type="FunFam" id="1.10.10.920:FF:000001">
    <property type="entry name" value="Coproporphyrinogen-III oxidase"/>
    <property type="match status" value="1"/>
</dbReference>
<feature type="binding site" evidence="16">
    <location>
        <position position="55"/>
    </location>
    <ligand>
        <name>S-adenosyl-L-methionine</name>
        <dbReference type="ChEBI" id="CHEBI:59789"/>
        <label>1</label>
    </ligand>
</feature>
<dbReference type="InterPro" id="IPR010723">
    <property type="entry name" value="HemN_C"/>
</dbReference>
<evidence type="ECO:0000259" key="18">
    <source>
        <dbReference type="PROSITE" id="PS51918"/>
    </source>
</evidence>
<evidence type="ECO:0000256" key="8">
    <source>
        <dbReference type="ARBA" id="ARBA00022723"/>
    </source>
</evidence>
<evidence type="ECO:0000256" key="2">
    <source>
        <dbReference type="ARBA" id="ARBA00004785"/>
    </source>
</evidence>
<dbReference type="InterPro" id="IPR006638">
    <property type="entry name" value="Elp3/MiaA/NifB-like_rSAM"/>
</dbReference>
<proteinExistence type="inferred from homology"/>
<dbReference type="GO" id="GO:0006782">
    <property type="term" value="P:protoporphyrinogen IX biosynthetic process"/>
    <property type="evidence" value="ECO:0007669"/>
    <property type="project" value="TreeGrafter"/>
</dbReference>
<feature type="binding site" evidence="16">
    <location>
        <position position="184"/>
    </location>
    <ligand>
        <name>S-adenosyl-L-methionine</name>
        <dbReference type="ChEBI" id="CHEBI:59789"/>
        <label>2</label>
    </ligand>
</feature>
<feature type="binding site" evidence="17">
    <location>
        <position position="68"/>
    </location>
    <ligand>
        <name>[4Fe-4S] cluster</name>
        <dbReference type="ChEBI" id="CHEBI:49883"/>
        <note>4Fe-4S-S-AdoMet</note>
    </ligand>
</feature>
<comment type="catalytic activity">
    <reaction evidence="14 15">
        <text>coproporphyrinogen III + 2 S-adenosyl-L-methionine = protoporphyrinogen IX + 2 5'-deoxyadenosine + 2 L-methionine + 2 CO2</text>
        <dbReference type="Rhea" id="RHEA:15425"/>
        <dbReference type="ChEBI" id="CHEBI:16526"/>
        <dbReference type="ChEBI" id="CHEBI:17319"/>
        <dbReference type="ChEBI" id="CHEBI:57307"/>
        <dbReference type="ChEBI" id="CHEBI:57309"/>
        <dbReference type="ChEBI" id="CHEBI:57844"/>
        <dbReference type="ChEBI" id="CHEBI:59789"/>
        <dbReference type="EC" id="1.3.98.3"/>
    </reaction>
</comment>
<comment type="caution">
    <text evidence="19">The sequence shown here is derived from an EMBL/GenBank/DDBJ whole genome shotgun (WGS) entry which is preliminary data.</text>
</comment>
<comment type="subunit">
    <text evidence="4">Monomer.</text>
</comment>
<dbReference type="NCBIfam" id="TIGR00538">
    <property type="entry name" value="hemN"/>
    <property type="match status" value="1"/>
</dbReference>
<evidence type="ECO:0000256" key="9">
    <source>
        <dbReference type="ARBA" id="ARBA00023002"/>
    </source>
</evidence>
<dbReference type="Pfam" id="PF04055">
    <property type="entry name" value="Radical_SAM"/>
    <property type="match status" value="1"/>
</dbReference>
<feature type="binding site" evidence="16">
    <location>
        <begin position="67"/>
        <end position="69"/>
    </location>
    <ligand>
        <name>S-adenosyl-L-methionine</name>
        <dbReference type="ChEBI" id="CHEBI:59789"/>
        <label>2</label>
    </ligand>
</feature>
<comment type="similarity">
    <text evidence="3 15">Belongs to the anaerobic coproporphyrinogen-III oxidase family.</text>
</comment>
<dbReference type="GO" id="GO:0005737">
    <property type="term" value="C:cytoplasm"/>
    <property type="evidence" value="ECO:0007669"/>
    <property type="project" value="UniProtKB-SubCell"/>
</dbReference>
<dbReference type="InterPro" id="IPR058240">
    <property type="entry name" value="rSAM_sf"/>
</dbReference>
<evidence type="ECO:0000313" key="19">
    <source>
        <dbReference type="EMBL" id="HIP98077.1"/>
    </source>
</evidence>
<dbReference type="GO" id="GO:0051539">
    <property type="term" value="F:4 iron, 4 sulfur cluster binding"/>
    <property type="evidence" value="ECO:0007669"/>
    <property type="project" value="UniProtKB-KW"/>
</dbReference>
<dbReference type="FunFam" id="3.80.30.20:FF:000012">
    <property type="entry name" value="Coproporphyrinogen-III oxidase"/>
    <property type="match status" value="1"/>
</dbReference>
<dbReference type="SFLD" id="SFLDG01082">
    <property type="entry name" value="B12-binding_domain_containing"/>
    <property type="match status" value="1"/>
</dbReference>
<dbReference type="Pfam" id="PF06969">
    <property type="entry name" value="HemN_C"/>
    <property type="match status" value="1"/>
</dbReference>
<feature type="binding site" evidence="17">
    <location>
        <position position="65"/>
    </location>
    <ligand>
        <name>[4Fe-4S] cluster</name>
        <dbReference type="ChEBI" id="CHEBI:49883"/>
        <note>4Fe-4S-S-AdoMet</note>
    </ligand>
</feature>
<evidence type="ECO:0000256" key="16">
    <source>
        <dbReference type="PIRSR" id="PIRSR000167-1"/>
    </source>
</evidence>
<sequence length="456" mass="53557">MDVVFSQELIKKYDKPGPRYTSYPPATEFNQQFGRDYFIKHLLDSNEKANPLSLYFHIPFCENACWFCGCNVVINRIRGREVPYLNRLEKEINILKRYLDFSREVVQLHWGGGTPNYLTKEQTRWLFDLIRKNFNISPKAEISVEIDPRSVDFEYLKIYRELGFNRISVGVQDFNPTVQKAVNRIQPLSLMERIISQIRQLGFGSVNIDLIYGLPYQTPESFKETVRKTLALNPDRVAVYNFAYVPWLKPLQRRIDPKTLPQPRQKLEMLKIAIEEFTSAGYVYIGMDHFAKPTDKLVLAQREGKLWRNFQGYTTKKGVDLIGIGMTSISMLEKFYGQNYKTIRPYYFALDGGVLPTFRGIELNQDDLIRREVITELICNFRLEIRQIEDKFGIDFDTYFESELEELKPMEADGLLTLSGKEIKVTPLGRLLIRNICMVFDIYTKRRRERRFSRTI</sequence>
<dbReference type="EC" id="1.3.98.3" evidence="15"/>
<evidence type="ECO:0000256" key="7">
    <source>
        <dbReference type="ARBA" id="ARBA00022691"/>
    </source>
</evidence>
<dbReference type="GO" id="GO:0046872">
    <property type="term" value="F:metal ion binding"/>
    <property type="evidence" value="ECO:0007669"/>
    <property type="project" value="UniProtKB-KW"/>
</dbReference>
<feature type="binding site" evidence="16">
    <location>
        <position position="145"/>
    </location>
    <ligand>
        <name>S-adenosyl-L-methionine</name>
        <dbReference type="ChEBI" id="CHEBI:59789"/>
        <label>1</label>
    </ligand>
</feature>
<dbReference type="PANTHER" id="PTHR13932">
    <property type="entry name" value="COPROPORPHYRINIGEN III OXIDASE"/>
    <property type="match status" value="1"/>
</dbReference>
<dbReference type="EMBL" id="DQVE01000016">
    <property type="protein sequence ID" value="HIP98077.1"/>
    <property type="molecule type" value="Genomic_DNA"/>
</dbReference>
<name>A0A9D1CFF2_AQUAO</name>
<accession>A0A9D1CFF2</accession>
<evidence type="ECO:0000256" key="1">
    <source>
        <dbReference type="ARBA" id="ARBA00004496"/>
    </source>
</evidence>
<dbReference type="PANTHER" id="PTHR13932:SF6">
    <property type="entry name" value="OXYGEN-INDEPENDENT COPROPORPHYRINOGEN III OXIDASE"/>
    <property type="match status" value="1"/>
</dbReference>
<evidence type="ECO:0000313" key="20">
    <source>
        <dbReference type="Proteomes" id="UP000606463"/>
    </source>
</evidence>
<keyword evidence="11 15" id="KW-0411">Iron-sulfur</keyword>
<feature type="binding site" evidence="16">
    <location>
        <begin position="113"/>
        <end position="114"/>
    </location>
    <ligand>
        <name>S-adenosyl-L-methionine</name>
        <dbReference type="ChEBI" id="CHEBI:59789"/>
        <label>2</label>
    </ligand>
</feature>
<dbReference type="InterPro" id="IPR034505">
    <property type="entry name" value="Coproporphyrinogen-III_oxidase"/>
</dbReference>
<dbReference type="SMART" id="SM00729">
    <property type="entry name" value="Elp3"/>
    <property type="match status" value="1"/>
</dbReference>
<evidence type="ECO:0000256" key="3">
    <source>
        <dbReference type="ARBA" id="ARBA00005493"/>
    </source>
</evidence>
<dbReference type="Gene3D" id="1.10.10.920">
    <property type="match status" value="1"/>
</dbReference>
<organism evidence="19 20">
    <name type="scientific">Aquifex aeolicus</name>
    <dbReference type="NCBI Taxonomy" id="63363"/>
    <lineage>
        <taxon>Bacteria</taxon>
        <taxon>Pseudomonadati</taxon>
        <taxon>Aquificota</taxon>
        <taxon>Aquificia</taxon>
        <taxon>Aquificales</taxon>
        <taxon>Aquificaceae</taxon>
        <taxon>Aquifex</taxon>
    </lineage>
</organism>
<dbReference type="GO" id="GO:0051989">
    <property type="term" value="F:coproporphyrinogen dehydrogenase activity"/>
    <property type="evidence" value="ECO:0007669"/>
    <property type="project" value="UniProtKB-EC"/>
</dbReference>
<keyword evidence="8 15" id="KW-0479">Metal-binding</keyword>
<dbReference type="Gene3D" id="3.80.30.20">
    <property type="entry name" value="tm_1862 like domain"/>
    <property type="match status" value="1"/>
</dbReference>
<keyword evidence="5 15" id="KW-0004">4Fe-4S</keyword>
<feature type="binding site" evidence="16">
    <location>
        <position position="243"/>
    </location>
    <ligand>
        <name>S-adenosyl-L-methionine</name>
        <dbReference type="ChEBI" id="CHEBI:59789"/>
        <label>2</label>
    </ligand>
</feature>
<keyword evidence="12 15" id="KW-0627">Porphyrin biosynthesis</keyword>
<dbReference type="PROSITE" id="PS51918">
    <property type="entry name" value="RADICAL_SAM"/>
    <property type="match status" value="1"/>
</dbReference>
<feature type="binding site" evidence="16">
    <location>
        <position position="329"/>
    </location>
    <ligand>
        <name>S-adenosyl-L-methionine</name>
        <dbReference type="ChEBI" id="CHEBI:59789"/>
        <label>1</label>
    </ligand>
</feature>
<evidence type="ECO:0000256" key="5">
    <source>
        <dbReference type="ARBA" id="ARBA00022485"/>
    </source>
</evidence>
<evidence type="ECO:0000256" key="12">
    <source>
        <dbReference type="ARBA" id="ARBA00023244"/>
    </source>
</evidence>
<dbReference type="InterPro" id="IPR004558">
    <property type="entry name" value="Coprogen_oxidase_HemN"/>
</dbReference>
<evidence type="ECO:0000256" key="11">
    <source>
        <dbReference type="ARBA" id="ARBA00023014"/>
    </source>
</evidence>
<evidence type="ECO:0000256" key="6">
    <source>
        <dbReference type="ARBA" id="ARBA00022490"/>
    </source>
</evidence>
<protein>
    <recommendedName>
        <fullName evidence="15">Coproporphyrinogen-III oxidase</fullName>
        <ecNumber evidence="15">1.3.98.3</ecNumber>
    </recommendedName>
</protein>
<evidence type="ECO:0000256" key="17">
    <source>
        <dbReference type="PIRSR" id="PIRSR000167-2"/>
    </source>
</evidence>
<feature type="binding site" evidence="16">
    <location>
        <position position="172"/>
    </location>
    <ligand>
        <name>S-adenosyl-L-methionine</name>
        <dbReference type="ChEBI" id="CHEBI:59789"/>
        <label>2</label>
    </ligand>
</feature>
<feature type="domain" description="Radical SAM core" evidence="18">
    <location>
        <begin position="46"/>
        <end position="280"/>
    </location>
</feature>
<evidence type="ECO:0000256" key="4">
    <source>
        <dbReference type="ARBA" id="ARBA00011245"/>
    </source>
</evidence>
<dbReference type="Proteomes" id="UP000606463">
    <property type="component" value="Unassembled WGS sequence"/>
</dbReference>
<comment type="function">
    <text evidence="13">Involved in the heme biosynthesis. Catalyzes the anaerobic oxidative decarboxylation of propionate groups of rings A and B of coproporphyrinogen III to yield the vinyl groups in protoporphyrinogen IX.</text>
</comment>
<evidence type="ECO:0000256" key="13">
    <source>
        <dbReference type="ARBA" id="ARBA00024295"/>
    </source>
</evidence>
<keyword evidence="7 15" id="KW-0949">S-adenosyl-L-methionine</keyword>